<reference evidence="3 4" key="1">
    <citation type="submission" date="2016-10" db="EMBL/GenBank/DDBJ databases">
        <authorList>
            <person name="de Groot N.N."/>
        </authorList>
    </citation>
    <scope>NUCLEOTIDE SEQUENCE [LARGE SCALE GENOMIC DNA]</scope>
    <source>
        <strain evidence="3 4">CPCC 100156</strain>
    </source>
</reference>
<dbReference type="InterPro" id="IPR029052">
    <property type="entry name" value="Metallo-depent_PP-like"/>
</dbReference>
<dbReference type="InterPro" id="IPR050126">
    <property type="entry name" value="Ap4A_hydrolase"/>
</dbReference>
<dbReference type="RefSeq" id="WP_090662628.1">
    <property type="nucleotide sequence ID" value="NZ_FMZX01000003.1"/>
</dbReference>
<dbReference type="PANTHER" id="PTHR42850:SF2">
    <property type="entry name" value="BLL5683 PROTEIN"/>
    <property type="match status" value="1"/>
</dbReference>
<dbReference type="Proteomes" id="UP000198925">
    <property type="component" value="Unassembled WGS sequence"/>
</dbReference>
<feature type="domain" description="Calcineurin-like phosphoesterase" evidence="2">
    <location>
        <begin position="1"/>
        <end position="182"/>
    </location>
</feature>
<dbReference type="PANTHER" id="PTHR42850">
    <property type="entry name" value="METALLOPHOSPHOESTERASE"/>
    <property type="match status" value="1"/>
</dbReference>
<proteinExistence type="inferred from homology"/>
<evidence type="ECO:0000313" key="4">
    <source>
        <dbReference type="Proteomes" id="UP000198925"/>
    </source>
</evidence>
<dbReference type="STRING" id="938405.SAMN02927895_02661"/>
<sequence>MRIAVLADIHGNLRALEAVLADLPRRGADLVVNLGDCLSGPLQPAGVADRLMALGWPTLRGNHDRQLLDRPVEAMTFSDAFSAGRITASHRRWLAALPPVLQPVEGVLACHGTPADDLTYALEVVAGPQHLRPATALEAAARIGPTPGAGLILCGHSHLARMVRLPDGRLVVNPGSVGQPGYRDTDPHPHVVFAGTPHARYALVERGPAGWGADFLAIPYDWDAAAADARAAGRADWAQALATGQLDPP</sequence>
<protein>
    <submittedName>
        <fullName evidence="3">Predicted phosphodiesterase</fullName>
    </submittedName>
</protein>
<evidence type="ECO:0000313" key="3">
    <source>
        <dbReference type="EMBL" id="SDC94576.1"/>
    </source>
</evidence>
<dbReference type="GO" id="GO:0016791">
    <property type="term" value="F:phosphatase activity"/>
    <property type="evidence" value="ECO:0007669"/>
    <property type="project" value="TreeGrafter"/>
</dbReference>
<evidence type="ECO:0000259" key="2">
    <source>
        <dbReference type="Pfam" id="PF12850"/>
    </source>
</evidence>
<dbReference type="InterPro" id="IPR011152">
    <property type="entry name" value="Pesterase_MJ0912"/>
</dbReference>
<evidence type="ECO:0000256" key="1">
    <source>
        <dbReference type="ARBA" id="ARBA00008950"/>
    </source>
</evidence>
<gene>
    <name evidence="3" type="ORF">SAMN04487779_1003141</name>
</gene>
<dbReference type="Pfam" id="PF12850">
    <property type="entry name" value="Metallophos_2"/>
    <property type="match status" value="1"/>
</dbReference>
<dbReference type="AlphaFoldDB" id="A0A1G6QS93"/>
<dbReference type="PIRSF" id="PIRSF000883">
    <property type="entry name" value="Pesterase_MJ0912"/>
    <property type="match status" value="1"/>
</dbReference>
<dbReference type="Gene3D" id="3.60.21.10">
    <property type="match status" value="1"/>
</dbReference>
<organism evidence="3 4">
    <name type="scientific">Belnapia rosea</name>
    <dbReference type="NCBI Taxonomy" id="938405"/>
    <lineage>
        <taxon>Bacteria</taxon>
        <taxon>Pseudomonadati</taxon>
        <taxon>Pseudomonadota</taxon>
        <taxon>Alphaproteobacteria</taxon>
        <taxon>Acetobacterales</taxon>
        <taxon>Roseomonadaceae</taxon>
        <taxon>Belnapia</taxon>
    </lineage>
</organism>
<dbReference type="EMBL" id="FMZX01000003">
    <property type="protein sequence ID" value="SDC94576.1"/>
    <property type="molecule type" value="Genomic_DNA"/>
</dbReference>
<dbReference type="GO" id="GO:0005737">
    <property type="term" value="C:cytoplasm"/>
    <property type="evidence" value="ECO:0007669"/>
    <property type="project" value="TreeGrafter"/>
</dbReference>
<dbReference type="InterPro" id="IPR024654">
    <property type="entry name" value="Calcineurin-like_PHP_lpxH"/>
</dbReference>
<accession>A0A1G6QS93</accession>
<name>A0A1G6QS93_9PROT</name>
<keyword evidence="4" id="KW-1185">Reference proteome</keyword>
<dbReference type="SUPFAM" id="SSF56300">
    <property type="entry name" value="Metallo-dependent phosphatases"/>
    <property type="match status" value="1"/>
</dbReference>
<comment type="similarity">
    <text evidence="1">Belongs to the metallophosphoesterase superfamily. YfcE family.</text>
</comment>